<evidence type="ECO:0000313" key="3">
    <source>
        <dbReference type="Proteomes" id="UP001234178"/>
    </source>
</evidence>
<reference evidence="2 3" key="1">
    <citation type="journal article" date="2023" name="Nucleic Acids Res.">
        <title>The hologenome of Daphnia magna reveals possible DNA methylation and microbiome-mediated evolution of the host genome.</title>
        <authorList>
            <person name="Chaturvedi A."/>
            <person name="Li X."/>
            <person name="Dhandapani V."/>
            <person name="Marshall H."/>
            <person name="Kissane S."/>
            <person name="Cuenca-Cambronero M."/>
            <person name="Asole G."/>
            <person name="Calvet F."/>
            <person name="Ruiz-Romero M."/>
            <person name="Marangio P."/>
            <person name="Guigo R."/>
            <person name="Rago D."/>
            <person name="Mirbahai L."/>
            <person name="Eastwood N."/>
            <person name="Colbourne J.K."/>
            <person name="Zhou J."/>
            <person name="Mallon E."/>
            <person name="Orsini L."/>
        </authorList>
    </citation>
    <scope>NUCLEOTIDE SEQUENCE [LARGE SCALE GENOMIC DNA]</scope>
    <source>
        <strain evidence="2">LRV0_1</strain>
    </source>
</reference>
<feature type="signal peptide" evidence="1">
    <location>
        <begin position="1"/>
        <end position="25"/>
    </location>
</feature>
<keyword evidence="3" id="KW-1185">Reference proteome</keyword>
<feature type="chain" id="PRO_5045793195" evidence="1">
    <location>
        <begin position="26"/>
        <end position="387"/>
    </location>
</feature>
<evidence type="ECO:0000256" key="1">
    <source>
        <dbReference type="SAM" id="SignalP"/>
    </source>
</evidence>
<dbReference type="EMBL" id="JAOYFB010000040">
    <property type="protein sequence ID" value="KAK4037099.1"/>
    <property type="molecule type" value="Genomic_DNA"/>
</dbReference>
<gene>
    <name evidence="2" type="ORF">OUZ56_029136</name>
</gene>
<comment type="caution">
    <text evidence="2">The sequence shown here is derived from an EMBL/GenBank/DDBJ whole genome shotgun (WGS) entry which is preliminary data.</text>
</comment>
<evidence type="ECO:0000313" key="2">
    <source>
        <dbReference type="EMBL" id="KAK4037099.1"/>
    </source>
</evidence>
<sequence>MLWKGISTISQYTVVLFWLATITNGKSSNAIVGSETKQNLLYRPFLDDSKISRYAKWKFLWPRKLVLSTNKTVIPERSAAKDEDVSSLILGLSPATSLEEMPTTKEDGAKQSEFSSSTNLVGGGGLQLFGITESFVNPGSLISASIESGLQKLSELADSFGNKTSPSVTSGAPAQFFGIANSAGNPETLQELSQDFSSKPFSNIPAIQNGTVAQFFGIANIYVGDASSQAQSFLSECPICPVPTVGCPAPAAHDIVTLSVAACESIAPLGTCSASSVAPTGTLFVLYPVASSSPRKFVTNYFRRKKKKKRFPAAKVSTAIIRIVGSTPETKITVTCPNIPPGITVTTQSGSVSPYKSRENTGHVQLEVSGSASPTDVAVACVWKSVL</sequence>
<organism evidence="2 3">
    <name type="scientific">Daphnia magna</name>
    <dbReference type="NCBI Taxonomy" id="35525"/>
    <lineage>
        <taxon>Eukaryota</taxon>
        <taxon>Metazoa</taxon>
        <taxon>Ecdysozoa</taxon>
        <taxon>Arthropoda</taxon>
        <taxon>Crustacea</taxon>
        <taxon>Branchiopoda</taxon>
        <taxon>Diplostraca</taxon>
        <taxon>Cladocera</taxon>
        <taxon>Anomopoda</taxon>
        <taxon>Daphniidae</taxon>
        <taxon>Daphnia</taxon>
    </lineage>
</organism>
<proteinExistence type="predicted"/>
<name>A0ABR0B5Z0_9CRUS</name>
<keyword evidence="1" id="KW-0732">Signal</keyword>
<accession>A0ABR0B5Z0</accession>
<dbReference type="Proteomes" id="UP001234178">
    <property type="component" value="Unassembled WGS sequence"/>
</dbReference>
<protein>
    <submittedName>
        <fullName evidence="2">Uncharacterized protein</fullName>
    </submittedName>
</protein>